<reference evidence="3" key="1">
    <citation type="submission" date="2009-08" db="EMBL/GenBank/DDBJ databases">
        <title>The complete genome of Chitinophaga pinensis DSM 2588.</title>
        <authorList>
            <consortium name="US DOE Joint Genome Institute (JGI-PGF)"/>
            <person name="Lucas S."/>
            <person name="Copeland A."/>
            <person name="Lapidus A."/>
            <person name="Glavina del Rio T."/>
            <person name="Dalin E."/>
            <person name="Tice H."/>
            <person name="Bruce D."/>
            <person name="Goodwin L."/>
            <person name="Pitluck S."/>
            <person name="Kyrpides N."/>
            <person name="Mavromatis K."/>
            <person name="Ivanova N."/>
            <person name="Mikhailova N."/>
            <person name="Sims D."/>
            <person name="Meinche L."/>
            <person name="Brettin T."/>
            <person name="Detter J.C."/>
            <person name="Han C."/>
            <person name="Larimer F."/>
            <person name="Land M."/>
            <person name="Hauser L."/>
            <person name="Markowitz V."/>
            <person name="Cheng J.-F."/>
            <person name="Hugenholtz P."/>
            <person name="Woyke T."/>
            <person name="Wu D."/>
            <person name="Spring S."/>
            <person name="Klenk H.-P."/>
            <person name="Eisen J.A."/>
        </authorList>
    </citation>
    <scope>NUCLEOTIDE SEQUENCE [LARGE SCALE GENOMIC DNA]</scope>
    <source>
        <strain evidence="3">ATCC 43595 / DSM 2588 / LMG 13176 / NBRC 15968 / NCIMB 11800 / UQM 2034</strain>
    </source>
</reference>
<dbReference type="EMBL" id="CP001699">
    <property type="protein sequence ID" value="ACU64052.1"/>
    <property type="molecule type" value="Genomic_DNA"/>
</dbReference>
<dbReference type="Pfam" id="PF13460">
    <property type="entry name" value="NAD_binding_10"/>
    <property type="match status" value="1"/>
</dbReference>
<reference evidence="2 3" key="2">
    <citation type="journal article" date="2010" name="Stand. Genomic Sci.">
        <title>Complete genome sequence of Chitinophaga pinensis type strain (UQM 2034).</title>
        <authorList>
            <person name="Glavina Del Rio T."/>
            <person name="Abt B."/>
            <person name="Spring S."/>
            <person name="Lapidus A."/>
            <person name="Nolan M."/>
            <person name="Tice H."/>
            <person name="Copeland A."/>
            <person name="Cheng J.F."/>
            <person name="Chen F."/>
            <person name="Bruce D."/>
            <person name="Goodwin L."/>
            <person name="Pitluck S."/>
            <person name="Ivanova N."/>
            <person name="Mavromatis K."/>
            <person name="Mikhailova N."/>
            <person name="Pati A."/>
            <person name="Chen A."/>
            <person name="Palaniappan K."/>
            <person name="Land M."/>
            <person name="Hauser L."/>
            <person name="Chang Y.J."/>
            <person name="Jeffries C.D."/>
            <person name="Chain P."/>
            <person name="Saunders E."/>
            <person name="Detter J.C."/>
            <person name="Brettin T."/>
            <person name="Rohde M."/>
            <person name="Goker M."/>
            <person name="Bristow J."/>
            <person name="Eisen J.A."/>
            <person name="Markowitz V."/>
            <person name="Hugenholtz P."/>
            <person name="Kyrpides N.C."/>
            <person name="Klenk H.P."/>
            <person name="Lucas S."/>
        </authorList>
    </citation>
    <scope>NUCLEOTIDE SEQUENCE [LARGE SCALE GENOMIC DNA]</scope>
    <source>
        <strain evidence="3">ATCC 43595 / DSM 2588 / LMG 13176 / NBRC 15968 / NCIMB 11800 / UQM 2034</strain>
    </source>
</reference>
<proteinExistence type="predicted"/>
<dbReference type="AlphaFoldDB" id="A0A979GBA7"/>
<protein>
    <submittedName>
        <fullName evidence="2">Semialdehyde dehydrogenase NAD-binding</fullName>
    </submittedName>
</protein>
<dbReference type="Gene3D" id="3.40.50.720">
    <property type="entry name" value="NAD(P)-binding Rossmann-like Domain"/>
    <property type="match status" value="1"/>
</dbReference>
<dbReference type="GO" id="GO:0051170">
    <property type="term" value="P:import into nucleus"/>
    <property type="evidence" value="ECO:0007669"/>
    <property type="project" value="TreeGrafter"/>
</dbReference>
<dbReference type="SUPFAM" id="SSF51735">
    <property type="entry name" value="NAD(P)-binding Rossmann-fold domains"/>
    <property type="match status" value="1"/>
</dbReference>
<name>A0A979GBA7_CHIPD</name>
<dbReference type="KEGG" id="cpi:Cpin_6648"/>
<dbReference type="PANTHER" id="PTHR14097">
    <property type="entry name" value="OXIDOREDUCTASE HTATIP2"/>
    <property type="match status" value="1"/>
</dbReference>
<accession>A0A979GBA7</accession>
<dbReference type="RefSeq" id="WP_012794215.1">
    <property type="nucleotide sequence ID" value="NC_013132.1"/>
</dbReference>
<gene>
    <name evidence="2" type="ordered locus">Cpin_6648</name>
</gene>
<evidence type="ECO:0000259" key="1">
    <source>
        <dbReference type="Pfam" id="PF13460"/>
    </source>
</evidence>
<sequence>MKALIIGATGATGKDLTNILLQNPAYTEVVIFVRRSAGISHPRLTEIMTDFDKLEDVADAIRGDVWFNCMGSTLKTAGSKEKQWHIDYEIPLKFAEIAKRNGVPKAVLVSAFGASPRSKIFYSNMKGKLEEDVSKLAFDQCVIFKPGMLLRKDTDRAGEHVFAAILKFLNRIGLLRKHRPLDTYILAEKLAKAPGVLPAGKHVISLDKIFDF</sequence>
<dbReference type="Proteomes" id="UP000002215">
    <property type="component" value="Chromosome"/>
</dbReference>
<dbReference type="GO" id="GO:0005737">
    <property type="term" value="C:cytoplasm"/>
    <property type="evidence" value="ECO:0007669"/>
    <property type="project" value="TreeGrafter"/>
</dbReference>
<organism evidence="2 3">
    <name type="scientific">Chitinophaga pinensis (strain ATCC 43595 / DSM 2588 / LMG 13176 / NBRC 15968 / NCIMB 11800 / UQM 2034)</name>
    <dbReference type="NCBI Taxonomy" id="485918"/>
    <lineage>
        <taxon>Bacteria</taxon>
        <taxon>Pseudomonadati</taxon>
        <taxon>Bacteroidota</taxon>
        <taxon>Chitinophagia</taxon>
        <taxon>Chitinophagales</taxon>
        <taxon>Chitinophagaceae</taxon>
        <taxon>Chitinophaga</taxon>
    </lineage>
</organism>
<feature type="domain" description="NAD(P)-binding" evidence="1">
    <location>
        <begin position="7"/>
        <end position="118"/>
    </location>
</feature>
<dbReference type="InterPro" id="IPR016040">
    <property type="entry name" value="NAD(P)-bd_dom"/>
</dbReference>
<evidence type="ECO:0000313" key="3">
    <source>
        <dbReference type="Proteomes" id="UP000002215"/>
    </source>
</evidence>
<dbReference type="OrthoDB" id="9798632at2"/>
<evidence type="ECO:0000313" key="2">
    <source>
        <dbReference type="EMBL" id="ACU64052.1"/>
    </source>
</evidence>
<dbReference type="PANTHER" id="PTHR14097:SF7">
    <property type="entry name" value="OXIDOREDUCTASE HTATIP2"/>
    <property type="match status" value="1"/>
</dbReference>
<dbReference type="InterPro" id="IPR036291">
    <property type="entry name" value="NAD(P)-bd_dom_sf"/>
</dbReference>